<feature type="region of interest" description="Disordered" evidence="1">
    <location>
        <begin position="90"/>
        <end position="120"/>
    </location>
</feature>
<dbReference type="EMBL" id="RCMK01000091">
    <property type="protein sequence ID" value="KAG2949423.1"/>
    <property type="molecule type" value="Genomic_DNA"/>
</dbReference>
<sequence>MHENACRRRDLNREVQLAEITKAMASFGITPPEPGCSATQESANGHLLNKPLQRALSELARSDYRPNKNLVPAVLGELYKEYKHLEQLQKSTQEGVEVRQKETPPRQSVRPPNHGSARDRINVLRKNIRKEQDAWWYLVLDMNLLEQ</sequence>
<evidence type="ECO:0000313" key="2">
    <source>
        <dbReference type="EMBL" id="KAG2949423.1"/>
    </source>
</evidence>
<gene>
    <name evidence="2" type="ORF">PC117_g5265</name>
</gene>
<comment type="caution">
    <text evidence="2">The sequence shown here is derived from an EMBL/GenBank/DDBJ whole genome shotgun (WGS) entry which is preliminary data.</text>
</comment>
<dbReference type="AlphaFoldDB" id="A0A8T1E884"/>
<organism evidence="2 3">
    <name type="scientific">Phytophthora cactorum</name>
    <dbReference type="NCBI Taxonomy" id="29920"/>
    <lineage>
        <taxon>Eukaryota</taxon>
        <taxon>Sar</taxon>
        <taxon>Stramenopiles</taxon>
        <taxon>Oomycota</taxon>
        <taxon>Peronosporomycetes</taxon>
        <taxon>Peronosporales</taxon>
        <taxon>Peronosporaceae</taxon>
        <taxon>Phytophthora</taxon>
    </lineage>
</organism>
<dbReference type="VEuPathDB" id="FungiDB:PC110_g14515"/>
<name>A0A8T1E884_9STRA</name>
<dbReference type="Proteomes" id="UP000736787">
    <property type="component" value="Unassembled WGS sequence"/>
</dbReference>
<evidence type="ECO:0000313" key="3">
    <source>
        <dbReference type="Proteomes" id="UP000736787"/>
    </source>
</evidence>
<reference evidence="2" key="1">
    <citation type="submission" date="2018-10" db="EMBL/GenBank/DDBJ databases">
        <title>Effector identification in a new, highly contiguous assembly of the strawberry crown rot pathogen Phytophthora cactorum.</title>
        <authorList>
            <person name="Armitage A.D."/>
            <person name="Nellist C.F."/>
            <person name="Bates H."/>
            <person name="Vickerstaff R.J."/>
            <person name="Harrison R.J."/>
        </authorList>
    </citation>
    <scope>NUCLEOTIDE SEQUENCE</scope>
    <source>
        <strain evidence="2">4040</strain>
    </source>
</reference>
<protein>
    <submittedName>
        <fullName evidence="2">Uncharacterized protein</fullName>
    </submittedName>
</protein>
<proteinExistence type="predicted"/>
<evidence type="ECO:0000256" key="1">
    <source>
        <dbReference type="SAM" id="MobiDB-lite"/>
    </source>
</evidence>
<accession>A0A8T1E884</accession>